<evidence type="ECO:0000256" key="5">
    <source>
        <dbReference type="SAM" id="Phobius"/>
    </source>
</evidence>
<dbReference type="InterPro" id="IPR019427">
    <property type="entry name" value="7TM_GPCR_serpentine_rcpt_Srw"/>
</dbReference>
<keyword evidence="3 5" id="KW-1133">Transmembrane helix</keyword>
<feature type="transmembrane region" description="Helical" evidence="5">
    <location>
        <begin position="85"/>
        <end position="107"/>
    </location>
</feature>
<evidence type="ECO:0000256" key="1">
    <source>
        <dbReference type="ARBA" id="ARBA00004370"/>
    </source>
</evidence>
<dbReference type="InterPro" id="IPR052954">
    <property type="entry name" value="GPCR-Ligand_Int"/>
</dbReference>
<feature type="transmembrane region" description="Helical" evidence="5">
    <location>
        <begin position="54"/>
        <end position="73"/>
    </location>
</feature>
<evidence type="ECO:0000256" key="3">
    <source>
        <dbReference type="ARBA" id="ARBA00022989"/>
    </source>
</evidence>
<dbReference type="PROSITE" id="PS50262">
    <property type="entry name" value="G_PROTEIN_RECEP_F1_2"/>
    <property type="match status" value="1"/>
</dbReference>
<comment type="subcellular location">
    <subcellularLocation>
        <location evidence="1">Membrane</location>
    </subcellularLocation>
</comment>
<gene>
    <name evidence="7" type="ORF">DGYR_LOCUS13235</name>
</gene>
<feature type="domain" description="G-protein coupled receptors family 1 profile" evidence="6">
    <location>
        <begin position="34"/>
        <end position="248"/>
    </location>
</feature>
<evidence type="ECO:0000313" key="7">
    <source>
        <dbReference type="EMBL" id="CAD5125941.1"/>
    </source>
</evidence>
<proteinExistence type="predicted"/>
<reference evidence="7 8" key="1">
    <citation type="submission" date="2020-08" db="EMBL/GenBank/DDBJ databases">
        <authorList>
            <person name="Hejnol A."/>
        </authorList>
    </citation>
    <scope>NUCLEOTIDE SEQUENCE [LARGE SCALE GENOMIC DNA]</scope>
</reference>
<protein>
    <recommendedName>
        <fullName evidence="6">G-protein coupled receptors family 1 profile domain-containing protein</fullName>
    </recommendedName>
</protein>
<dbReference type="AlphaFoldDB" id="A0A7I8WCX7"/>
<dbReference type="GO" id="GO:0008528">
    <property type="term" value="F:G protein-coupled peptide receptor activity"/>
    <property type="evidence" value="ECO:0007669"/>
    <property type="project" value="InterPro"/>
</dbReference>
<dbReference type="EMBL" id="CAJFCJ010000030">
    <property type="protein sequence ID" value="CAD5125941.1"/>
    <property type="molecule type" value="Genomic_DNA"/>
</dbReference>
<name>A0A7I8WCX7_9ANNE</name>
<dbReference type="Pfam" id="PF10324">
    <property type="entry name" value="7TM_GPCR_Srw"/>
    <property type="match status" value="1"/>
</dbReference>
<dbReference type="GO" id="GO:0016020">
    <property type="term" value="C:membrane"/>
    <property type="evidence" value="ECO:0007669"/>
    <property type="project" value="UniProtKB-SubCell"/>
</dbReference>
<evidence type="ECO:0000256" key="4">
    <source>
        <dbReference type="ARBA" id="ARBA00023136"/>
    </source>
</evidence>
<keyword evidence="2 5" id="KW-0812">Transmembrane</keyword>
<sequence>MENYSYPGSNATLRGATIVENYISAVVQIVGMIFNVIAFLVLCRKSHRHLSANVYLAFIAICDFFCLLSKAIHTYDATFTPFKCYAAHILADFSIPSSEVLICVVTAERVWIVYKPLSLQLFTSKKAVFVSLLTMALFTIVYVTPTVVHIKITDRECTTEGVLDWLVYLHISLYIFCYIFLLIGHSIIIKSLGCYPSTSRKNWKEKNSVVVLGMKERQSMLRGRKMQVKSTSLKESQARNVIQKDIFI</sequence>
<dbReference type="SUPFAM" id="SSF81321">
    <property type="entry name" value="Family A G protein-coupled receptor-like"/>
    <property type="match status" value="1"/>
</dbReference>
<keyword evidence="4 5" id="KW-0472">Membrane</keyword>
<evidence type="ECO:0000256" key="2">
    <source>
        <dbReference type="ARBA" id="ARBA00022692"/>
    </source>
</evidence>
<dbReference type="Proteomes" id="UP000549394">
    <property type="component" value="Unassembled WGS sequence"/>
</dbReference>
<evidence type="ECO:0000313" key="8">
    <source>
        <dbReference type="Proteomes" id="UP000549394"/>
    </source>
</evidence>
<feature type="transmembrane region" description="Helical" evidence="5">
    <location>
        <begin position="22"/>
        <end position="42"/>
    </location>
</feature>
<dbReference type="Gene3D" id="1.20.1070.10">
    <property type="entry name" value="Rhodopsin 7-helix transmembrane proteins"/>
    <property type="match status" value="1"/>
</dbReference>
<feature type="transmembrane region" description="Helical" evidence="5">
    <location>
        <begin position="165"/>
        <end position="183"/>
    </location>
</feature>
<keyword evidence="8" id="KW-1185">Reference proteome</keyword>
<organism evidence="7 8">
    <name type="scientific">Dimorphilus gyrociliatus</name>
    <dbReference type="NCBI Taxonomy" id="2664684"/>
    <lineage>
        <taxon>Eukaryota</taxon>
        <taxon>Metazoa</taxon>
        <taxon>Spiralia</taxon>
        <taxon>Lophotrochozoa</taxon>
        <taxon>Annelida</taxon>
        <taxon>Polychaeta</taxon>
        <taxon>Polychaeta incertae sedis</taxon>
        <taxon>Dinophilidae</taxon>
        <taxon>Dimorphilus</taxon>
    </lineage>
</organism>
<dbReference type="PANTHER" id="PTHR46641">
    <property type="entry name" value="FMRFAMIDE RECEPTOR-RELATED"/>
    <property type="match status" value="1"/>
</dbReference>
<evidence type="ECO:0000259" key="6">
    <source>
        <dbReference type="PROSITE" id="PS50262"/>
    </source>
</evidence>
<dbReference type="InterPro" id="IPR017452">
    <property type="entry name" value="GPCR_Rhodpsn_7TM"/>
</dbReference>
<accession>A0A7I8WCX7</accession>
<feature type="transmembrane region" description="Helical" evidence="5">
    <location>
        <begin position="127"/>
        <end position="145"/>
    </location>
</feature>
<dbReference type="PANTHER" id="PTHR46641:SF25">
    <property type="entry name" value="CNMAMIDE RECEPTOR-RELATED"/>
    <property type="match status" value="1"/>
</dbReference>
<comment type="caution">
    <text evidence="7">The sequence shown here is derived from an EMBL/GenBank/DDBJ whole genome shotgun (WGS) entry which is preliminary data.</text>
</comment>